<feature type="compositionally biased region" description="Low complexity" evidence="6">
    <location>
        <begin position="379"/>
        <end position="395"/>
    </location>
</feature>
<evidence type="ECO:0000256" key="1">
    <source>
        <dbReference type="ARBA" id="ARBA00023125"/>
    </source>
</evidence>
<keyword evidence="4" id="KW-0862">Zinc</keyword>
<keyword evidence="3 5" id="KW-0539">Nucleus</keyword>
<keyword evidence="2 5" id="KW-0371">Homeobox</keyword>
<gene>
    <name evidence="9" type="ORF">PV09_04965</name>
</gene>
<protein>
    <recommendedName>
        <fullName evidence="11">Homeobox domain-containing protein</fullName>
    </recommendedName>
</protein>
<dbReference type="HOGENOM" id="CLU_008497_1_0_1"/>
<dbReference type="InterPro" id="IPR050224">
    <property type="entry name" value="TALE_homeobox"/>
</dbReference>
<accession>A0A0D2ABG8</accession>
<name>A0A0D2ABG8_9PEZI</name>
<evidence type="ECO:0000259" key="7">
    <source>
        <dbReference type="PROSITE" id="PS50071"/>
    </source>
</evidence>
<dbReference type="InterPro" id="IPR008422">
    <property type="entry name" value="KN_HD"/>
</dbReference>
<evidence type="ECO:0000313" key="9">
    <source>
        <dbReference type="EMBL" id="KIW04158.1"/>
    </source>
</evidence>
<dbReference type="GO" id="GO:0008270">
    <property type="term" value="F:zinc ion binding"/>
    <property type="evidence" value="ECO:0007669"/>
    <property type="project" value="UniProtKB-KW"/>
</dbReference>
<dbReference type="STRING" id="253628.A0A0D2ABG8"/>
<reference evidence="9 10" key="1">
    <citation type="submission" date="2015-01" db="EMBL/GenBank/DDBJ databases">
        <title>The Genome Sequence of Ochroconis gallopava CBS43764.</title>
        <authorList>
            <consortium name="The Broad Institute Genomics Platform"/>
            <person name="Cuomo C."/>
            <person name="de Hoog S."/>
            <person name="Gorbushina A."/>
            <person name="Stielow B."/>
            <person name="Teixiera M."/>
            <person name="Abouelleil A."/>
            <person name="Chapman S.B."/>
            <person name="Priest M."/>
            <person name="Young S.K."/>
            <person name="Wortman J."/>
            <person name="Nusbaum C."/>
            <person name="Birren B."/>
        </authorList>
    </citation>
    <scope>NUCLEOTIDE SEQUENCE [LARGE SCALE GENOMIC DNA]</scope>
    <source>
        <strain evidence="9 10">CBS 43764</strain>
    </source>
</reference>
<dbReference type="InParanoid" id="A0A0D2ABG8"/>
<feature type="compositionally biased region" description="Low complexity" evidence="6">
    <location>
        <begin position="326"/>
        <end position="335"/>
    </location>
</feature>
<dbReference type="Pfam" id="PF03221">
    <property type="entry name" value="HTH_Tnp_Tc5"/>
    <property type="match status" value="1"/>
</dbReference>
<evidence type="ECO:0000256" key="6">
    <source>
        <dbReference type="SAM" id="MobiDB-lite"/>
    </source>
</evidence>
<feature type="domain" description="C2H2-type" evidence="8">
    <location>
        <begin position="422"/>
        <end position="450"/>
    </location>
</feature>
<evidence type="ECO:0000256" key="4">
    <source>
        <dbReference type="PROSITE-ProRule" id="PRU00042"/>
    </source>
</evidence>
<evidence type="ECO:0000256" key="5">
    <source>
        <dbReference type="PROSITE-ProRule" id="PRU00108"/>
    </source>
</evidence>
<dbReference type="GO" id="GO:0005634">
    <property type="term" value="C:nucleus"/>
    <property type="evidence" value="ECO:0007669"/>
    <property type="project" value="UniProtKB-SubCell"/>
</dbReference>
<dbReference type="PROSITE" id="PS00028">
    <property type="entry name" value="ZINC_FINGER_C2H2_1"/>
    <property type="match status" value="1"/>
</dbReference>
<keyword evidence="4" id="KW-0479">Metal-binding</keyword>
<evidence type="ECO:0000256" key="3">
    <source>
        <dbReference type="ARBA" id="ARBA00023242"/>
    </source>
</evidence>
<feature type="region of interest" description="Disordered" evidence="6">
    <location>
        <begin position="320"/>
        <end position="349"/>
    </location>
</feature>
<feature type="region of interest" description="Disordered" evidence="6">
    <location>
        <begin position="379"/>
        <end position="417"/>
    </location>
</feature>
<dbReference type="InterPro" id="IPR013087">
    <property type="entry name" value="Znf_C2H2_type"/>
</dbReference>
<sequence>MAGSDQDSMGQFFDFGGITEPEAMDSHLALSNDPQLEPAEGDLLPDLSNAVSTYISNCSVHPYEACLCDKIIADFGLDEPDCDTSLQPENYANFKAWIPRYSKPDRACDYCRSKGLECFFTYEGQHFCSPCNALFRQCSFATNKTRPNVVMDTLHTVAEDQVQEQGALTGITAMKSWDRAGFDYLDEEHDRPSRKTGTRFPRAAVKVLKDWMDAHADHPYPTEQEKEDLQALTGLKATQITNWMANTRRRRKTRNRGVSPSIRSPTWPTGSDAIDVPFDKKSIRHNGKTWDFMNPLERWQHSPPENEPARIPDIVDAVEKTKSSRTDSYSSFSSSAGARPGFLSSAGSSSSLVQHRAPSVTSLGTGQSDSFGSLLSSGSLGSSLSQNSRNSFGSSRTKDRRRRRRTAANPSKSKRVQETRPFQCTFCTDRFRTKYDWARHEKSLHLSLEKWMCAPLGPVWTGPSGQEQCVYCGENDPTEEHIETHNHKACEEKGRDARTFYRKDHLRQHLRLVHGCKMLETMDNWKSEAVYIKSRCGFCKQEFTRWQDRIDHIAKHFRAGAQMKDWKGCRGLDPAVAAQVTNAMPPYLIGNESLSPFPFSASNEATWGQLRLTVGPGNDLEYTMSDGPNWESLIGPESMQEVVSTMPDFDGMFASTAPATCDALAMEPLYKTMDHSLSHRSPTRSNQGALTCWEILTVRLGQYAREQMAMGIIPTDEMLQSKARRILYEDDDTWNQTAADNSEWLELFKKAHGMPSTATDVRVDFDEDLGARIGELNFDGLMFDNNATGWDLAQQQSMAMTVDGVVNKFAVPATMAGSLGATFGTSIPDAS</sequence>
<dbReference type="SUPFAM" id="SSF46689">
    <property type="entry name" value="Homeodomain-like"/>
    <property type="match status" value="1"/>
</dbReference>
<feature type="domain" description="Homeobox" evidence="7">
    <location>
        <begin position="191"/>
        <end position="254"/>
    </location>
</feature>
<dbReference type="InterPro" id="IPR006600">
    <property type="entry name" value="HTH_CenpB_DNA-bd_dom"/>
</dbReference>
<dbReference type="GeneID" id="27312938"/>
<dbReference type="InterPro" id="IPR009057">
    <property type="entry name" value="Homeodomain-like_sf"/>
</dbReference>
<dbReference type="PROSITE" id="PS50157">
    <property type="entry name" value="ZINC_FINGER_C2H2_2"/>
    <property type="match status" value="1"/>
</dbReference>
<dbReference type="OrthoDB" id="5399138at2759"/>
<dbReference type="PANTHER" id="PTHR11850">
    <property type="entry name" value="HOMEOBOX PROTEIN TRANSCRIPTION FACTORS"/>
    <property type="match status" value="1"/>
</dbReference>
<dbReference type="VEuPathDB" id="FungiDB:PV09_04965"/>
<dbReference type="Gene3D" id="1.10.10.60">
    <property type="entry name" value="Homeodomain-like"/>
    <property type="match status" value="1"/>
</dbReference>
<dbReference type="InterPro" id="IPR001356">
    <property type="entry name" value="HD"/>
</dbReference>
<feature type="region of interest" description="Disordered" evidence="6">
    <location>
        <begin position="244"/>
        <end position="273"/>
    </location>
</feature>
<comment type="subcellular location">
    <subcellularLocation>
        <location evidence="5">Nucleus</location>
    </subcellularLocation>
</comment>
<dbReference type="Gene3D" id="3.30.160.60">
    <property type="entry name" value="Classic Zinc Finger"/>
    <property type="match status" value="1"/>
</dbReference>
<evidence type="ECO:0008006" key="11">
    <source>
        <dbReference type="Google" id="ProtNLM"/>
    </source>
</evidence>
<keyword evidence="10" id="KW-1185">Reference proteome</keyword>
<dbReference type="SMART" id="SM00389">
    <property type="entry name" value="HOX"/>
    <property type="match status" value="1"/>
</dbReference>
<evidence type="ECO:0000259" key="8">
    <source>
        <dbReference type="PROSITE" id="PS50157"/>
    </source>
</evidence>
<dbReference type="GO" id="GO:0003677">
    <property type="term" value="F:DNA binding"/>
    <property type="evidence" value="ECO:0007669"/>
    <property type="project" value="UniProtKB-UniRule"/>
</dbReference>
<proteinExistence type="predicted"/>
<dbReference type="PROSITE" id="PS50071">
    <property type="entry name" value="HOMEOBOX_2"/>
    <property type="match status" value="1"/>
</dbReference>
<organism evidence="9 10">
    <name type="scientific">Verruconis gallopava</name>
    <dbReference type="NCBI Taxonomy" id="253628"/>
    <lineage>
        <taxon>Eukaryota</taxon>
        <taxon>Fungi</taxon>
        <taxon>Dikarya</taxon>
        <taxon>Ascomycota</taxon>
        <taxon>Pezizomycotina</taxon>
        <taxon>Dothideomycetes</taxon>
        <taxon>Pleosporomycetidae</taxon>
        <taxon>Venturiales</taxon>
        <taxon>Sympoventuriaceae</taxon>
        <taxon>Verruconis</taxon>
    </lineage>
</organism>
<dbReference type="CDD" id="cd00086">
    <property type="entry name" value="homeodomain"/>
    <property type="match status" value="1"/>
</dbReference>
<keyword evidence="4" id="KW-0863">Zinc-finger</keyword>
<dbReference type="RefSeq" id="XP_016214027.1">
    <property type="nucleotide sequence ID" value="XM_016358409.1"/>
</dbReference>
<keyword evidence="1 5" id="KW-0238">DNA-binding</keyword>
<dbReference type="SMART" id="SM00355">
    <property type="entry name" value="ZnF_C2H2"/>
    <property type="match status" value="3"/>
</dbReference>
<dbReference type="AlphaFoldDB" id="A0A0D2ABG8"/>
<dbReference type="EMBL" id="KN847542">
    <property type="protein sequence ID" value="KIW04158.1"/>
    <property type="molecule type" value="Genomic_DNA"/>
</dbReference>
<dbReference type="GO" id="GO:0006355">
    <property type="term" value="P:regulation of DNA-templated transcription"/>
    <property type="evidence" value="ECO:0007669"/>
    <property type="project" value="InterPro"/>
</dbReference>
<dbReference type="Pfam" id="PF05920">
    <property type="entry name" value="Homeobox_KN"/>
    <property type="match status" value="1"/>
</dbReference>
<evidence type="ECO:0000256" key="2">
    <source>
        <dbReference type="ARBA" id="ARBA00023155"/>
    </source>
</evidence>
<evidence type="ECO:0000313" key="10">
    <source>
        <dbReference type="Proteomes" id="UP000053259"/>
    </source>
</evidence>
<feature type="DNA-binding region" description="Homeobox" evidence="5">
    <location>
        <begin position="193"/>
        <end position="255"/>
    </location>
</feature>
<dbReference type="Proteomes" id="UP000053259">
    <property type="component" value="Unassembled WGS sequence"/>
</dbReference>